<reference evidence="2 3" key="1">
    <citation type="submission" date="2016-10" db="EMBL/GenBank/DDBJ databases">
        <authorList>
            <person name="Varghese N."/>
            <person name="Submissions S."/>
        </authorList>
    </citation>
    <scope>NUCLEOTIDE SEQUENCE [LARGE SCALE GENOMIC DNA]</scope>
    <source>
        <strain evidence="2 3">DSM 21822</strain>
    </source>
</reference>
<dbReference type="Pfam" id="PF06568">
    <property type="entry name" value="YjiS-like"/>
    <property type="match status" value="1"/>
</dbReference>
<dbReference type="EMBL" id="FOSL01000005">
    <property type="protein sequence ID" value="SFK37402.1"/>
    <property type="molecule type" value="Genomic_DNA"/>
</dbReference>
<dbReference type="InterPro" id="IPR009506">
    <property type="entry name" value="YjiS-like"/>
</dbReference>
<dbReference type="AlphaFoldDB" id="A0A1I3YZZ0"/>
<dbReference type="OrthoDB" id="9812448at2"/>
<sequence>MSSIEAINSSARRGVSSTPDLKTSFFATVRAAFGRLERQIEKRNSRRLLLELTEHQLKDIGISRADADGEAARRFWD</sequence>
<feature type="domain" description="YjiS-like" evidence="1">
    <location>
        <begin position="34"/>
        <end position="67"/>
    </location>
</feature>
<name>A0A1I3YZZ0_9HYPH</name>
<evidence type="ECO:0000313" key="3">
    <source>
        <dbReference type="Proteomes" id="UP000323300"/>
    </source>
</evidence>
<dbReference type="Proteomes" id="UP000323300">
    <property type="component" value="Unassembled WGS sequence"/>
</dbReference>
<evidence type="ECO:0000313" key="2">
    <source>
        <dbReference type="EMBL" id="SFK37402.1"/>
    </source>
</evidence>
<gene>
    <name evidence="2" type="ORF">SAMN04488498_105283</name>
</gene>
<protein>
    <submittedName>
        <fullName evidence="2">Uncharacterized conserved protein YjiS, DUF1127 family</fullName>
    </submittedName>
</protein>
<keyword evidence="3" id="KW-1185">Reference proteome</keyword>
<accession>A0A1I3YZZ0</accession>
<dbReference type="RefSeq" id="WP_149760292.1">
    <property type="nucleotide sequence ID" value="NZ_BSPE01000056.1"/>
</dbReference>
<proteinExistence type="predicted"/>
<evidence type="ECO:0000259" key="1">
    <source>
        <dbReference type="Pfam" id="PF06568"/>
    </source>
</evidence>
<organism evidence="2 3">
    <name type="scientific">Neomesorhizobium albiziae</name>
    <dbReference type="NCBI Taxonomy" id="335020"/>
    <lineage>
        <taxon>Bacteria</taxon>
        <taxon>Pseudomonadati</taxon>
        <taxon>Pseudomonadota</taxon>
        <taxon>Alphaproteobacteria</taxon>
        <taxon>Hyphomicrobiales</taxon>
        <taxon>Phyllobacteriaceae</taxon>
        <taxon>Neomesorhizobium</taxon>
    </lineage>
</organism>